<evidence type="ECO:0000256" key="1">
    <source>
        <dbReference type="SAM" id="MobiDB-lite"/>
    </source>
</evidence>
<evidence type="ECO:0000313" key="2">
    <source>
        <dbReference type="EMBL" id="EPP38271.1"/>
    </source>
</evidence>
<dbReference type="Proteomes" id="UP000014821">
    <property type="component" value="Unassembled WGS sequence"/>
</dbReference>
<protein>
    <submittedName>
        <fullName evidence="2">Uncharacterized protein</fullName>
    </submittedName>
</protein>
<keyword evidence="3" id="KW-1185">Reference proteome</keyword>
<proteinExistence type="predicted"/>
<feature type="region of interest" description="Disordered" evidence="1">
    <location>
        <begin position="405"/>
        <end position="463"/>
    </location>
</feature>
<dbReference type="RefSeq" id="WP_020355994.1">
    <property type="nucleotide sequence ID" value="NZ_KE360587.1"/>
</dbReference>
<dbReference type="EMBL" id="ATND01000002">
    <property type="protein sequence ID" value="EPP38271.1"/>
    <property type="molecule type" value="Genomic_DNA"/>
</dbReference>
<gene>
    <name evidence="2" type="ORF">CP10881SC42_0525</name>
</gene>
<comment type="caution">
    <text evidence="2">The sequence shown here is derived from an EMBL/GenBank/DDBJ whole genome shotgun (WGS) entry which is preliminary data.</text>
</comment>
<reference evidence="2" key="1">
    <citation type="submission" date="2013-04" db="EMBL/GenBank/DDBJ databases">
        <title>Genome sequence of Chlamydia psittaci 10_881_SC42.</title>
        <authorList>
            <person name="Huot-Creasy H."/>
            <person name="McCracken C.L."/>
            <person name="Humphries M."/>
            <person name="Sachse K."/>
            <person name="Laroucau K."/>
            <person name="Bavoil P."/>
            <person name="Myers G.S."/>
        </authorList>
    </citation>
    <scope>NUCLEOTIDE SEQUENCE [LARGE SCALE GENOMIC DNA]</scope>
    <source>
        <strain evidence="2">10_881_SC42</strain>
    </source>
</reference>
<feature type="compositionally biased region" description="Basic and acidic residues" evidence="1">
    <location>
        <begin position="437"/>
        <end position="462"/>
    </location>
</feature>
<feature type="compositionally biased region" description="Low complexity" evidence="1">
    <location>
        <begin position="417"/>
        <end position="430"/>
    </location>
</feature>
<evidence type="ECO:0000313" key="3">
    <source>
        <dbReference type="Proteomes" id="UP000014821"/>
    </source>
</evidence>
<name>A0ABP2X679_9CHLA</name>
<feature type="region of interest" description="Disordered" evidence="1">
    <location>
        <begin position="14"/>
        <end position="43"/>
    </location>
</feature>
<sequence length="488" mass="52783">MALSFPFFRFTKVAGNDNTDNEENPTSSSTTDNPGGAASSSAAASSVVTTQPGGLNVGGVTIQLGAGDGVNIAEQVSQIVSLVSSIIEHPRTQRGCTVCYDQCSGPFSRHCGTFGRWFCDCFKACCIIESTSTSNIPEVVETLRELYGPISLGLALTNVDLNLWRMVQNGEQLTEEQQTQLEEACKKAKRLYSGGMQSLSQELAHTLLSSIPDNQPLQEVLPILLGIIGSQQWTNPEHTPNPPPCWLIDTKKNASSSANDEDDRSSSIGTGIPCLASASKYQGKIAQKFLSNLTVMSLLTGQIGTLGFEKAHLIVWIFEKFLTISAGPNSPLIKSGGCPAYELGDFIRLLMLILLCCGYIPVDSSGKSQVDVANPEDPFMKIFLRAQRIYQSRAEALLMSASTSSSTSKKPLTRQASVRSSESQSGQVSSPADDYQAPEKVRQQEREDRNKEGDNEIHRQEEVLANASQLTKLFAAIKLLNDANNDSN</sequence>
<feature type="compositionally biased region" description="Polar residues" evidence="1">
    <location>
        <begin position="24"/>
        <end position="33"/>
    </location>
</feature>
<accession>A0ABP2X679</accession>
<organism evidence="2 3">
    <name type="scientific">Chlamydia avium</name>
    <dbReference type="NCBI Taxonomy" id="1457141"/>
    <lineage>
        <taxon>Bacteria</taxon>
        <taxon>Pseudomonadati</taxon>
        <taxon>Chlamydiota</taxon>
        <taxon>Chlamydiia</taxon>
        <taxon>Chlamydiales</taxon>
        <taxon>Chlamydiaceae</taxon>
        <taxon>Chlamydia/Chlamydophila group</taxon>
        <taxon>Chlamydia</taxon>
    </lineage>
</organism>